<evidence type="ECO:0000259" key="1">
    <source>
        <dbReference type="Pfam" id="PF04230"/>
    </source>
</evidence>
<dbReference type="AlphaFoldDB" id="A0A4Q0M9I8"/>
<proteinExistence type="predicted"/>
<protein>
    <submittedName>
        <fullName evidence="2">Polysaccharide pyruvyl transferase family protein</fullName>
    </submittedName>
</protein>
<dbReference type="GO" id="GO:0016740">
    <property type="term" value="F:transferase activity"/>
    <property type="evidence" value="ECO:0007669"/>
    <property type="project" value="UniProtKB-KW"/>
</dbReference>
<dbReference type="Pfam" id="PF04230">
    <property type="entry name" value="PS_pyruv_trans"/>
    <property type="match status" value="1"/>
</dbReference>
<gene>
    <name evidence="2" type="ORF">EKH83_12095</name>
</gene>
<comment type="caution">
    <text evidence="2">The sequence shown here is derived from an EMBL/GenBank/DDBJ whole genome shotgun (WGS) entry which is preliminary data.</text>
</comment>
<organism evidence="2 3">
    <name type="scientific">Arcticibacter tournemirensis</name>
    <dbReference type="NCBI Taxonomy" id="699437"/>
    <lineage>
        <taxon>Bacteria</taxon>
        <taxon>Pseudomonadati</taxon>
        <taxon>Bacteroidota</taxon>
        <taxon>Sphingobacteriia</taxon>
        <taxon>Sphingobacteriales</taxon>
        <taxon>Sphingobacteriaceae</taxon>
        <taxon>Arcticibacter</taxon>
    </lineage>
</organism>
<evidence type="ECO:0000313" key="2">
    <source>
        <dbReference type="EMBL" id="RXF69416.1"/>
    </source>
</evidence>
<sequence length="359" mass="41160">MRIATLAYQRHENIGALLQCYALQQTIIKYGHECEVIDYICDAADRTFDMQSLRVKGLVKYLTSCAGVISRLPKRKAFNAFRKKFLLTSRVVDKKNVYLMDGRYDGYIVGSDNVWNSQLTGLDPNYFLEFVSDNLRKASYAASLGLGKVPDEERSVFQKYLKNLTIITVREKAAANDLSDLLQREVIDTCDPTLLLSSAEWDILAVKPEENFKYILVYQMSPSVSFANFAREFAKIKKLPLIYVPFPYGICKCHMKPHIGPREWLGYIKNADFVITDSFHGSVFSSIYERNLIIKISKLGERLKNLSIKLGMTDRMVNTIHKAVDLPCQNYETVRLRIADYRDNGLKTLNTILKHFESL</sequence>
<feature type="domain" description="Polysaccharide pyruvyl transferase" evidence="1">
    <location>
        <begin position="13"/>
        <end position="290"/>
    </location>
</feature>
<reference evidence="2 3" key="1">
    <citation type="submission" date="2018-12" db="EMBL/GenBank/DDBJ databases">
        <title>The Draft Genome Sequence of the Soil Bacterium Pedobacter tournemirensis R1.</title>
        <authorList>
            <person name="He J."/>
        </authorList>
    </citation>
    <scope>NUCLEOTIDE SEQUENCE [LARGE SCALE GENOMIC DNA]</scope>
    <source>
        <strain evidence="2 3">R1</strain>
    </source>
</reference>
<dbReference type="RefSeq" id="WP_128769688.1">
    <property type="nucleotide sequence ID" value="NZ_RXOC01000007.1"/>
</dbReference>
<name>A0A4Q0M9I8_9SPHI</name>
<accession>A0A4Q0M9I8</accession>
<dbReference type="EMBL" id="RXOC01000007">
    <property type="protein sequence ID" value="RXF69416.1"/>
    <property type="molecule type" value="Genomic_DNA"/>
</dbReference>
<keyword evidence="2" id="KW-0808">Transferase</keyword>
<evidence type="ECO:0000313" key="3">
    <source>
        <dbReference type="Proteomes" id="UP000290848"/>
    </source>
</evidence>
<dbReference type="Proteomes" id="UP000290848">
    <property type="component" value="Unassembled WGS sequence"/>
</dbReference>
<dbReference type="InterPro" id="IPR007345">
    <property type="entry name" value="Polysacch_pyruvyl_Trfase"/>
</dbReference>